<dbReference type="GO" id="GO:0016846">
    <property type="term" value="F:carbon-sulfur lyase activity"/>
    <property type="evidence" value="ECO:0007669"/>
    <property type="project" value="InterPro"/>
</dbReference>
<dbReference type="PANTHER" id="PTHR28620:SF1">
    <property type="entry name" value="CENP-V_GFA DOMAIN-CONTAINING PROTEIN"/>
    <property type="match status" value="1"/>
</dbReference>
<keyword evidence="5" id="KW-1185">Reference proteome</keyword>
<dbReference type="Pfam" id="PF04828">
    <property type="entry name" value="GFA"/>
    <property type="match status" value="1"/>
</dbReference>
<dbReference type="PANTHER" id="PTHR28620">
    <property type="entry name" value="CENTROMERE PROTEIN V"/>
    <property type="match status" value="1"/>
</dbReference>
<keyword evidence="2" id="KW-0479">Metal-binding</keyword>
<dbReference type="InterPro" id="IPR006913">
    <property type="entry name" value="CENP-V/GFA"/>
</dbReference>
<name>F3L0S5_9GAMM</name>
<organism evidence="4 5">
    <name type="scientific">Aequoribacter fuscus</name>
    <dbReference type="NCBI Taxonomy" id="2518989"/>
    <lineage>
        <taxon>Bacteria</taxon>
        <taxon>Pseudomonadati</taxon>
        <taxon>Pseudomonadota</taxon>
        <taxon>Gammaproteobacteria</taxon>
        <taxon>Cellvibrionales</taxon>
        <taxon>Halieaceae</taxon>
        <taxon>Aequoribacter</taxon>
    </lineage>
</organism>
<evidence type="ECO:0000256" key="2">
    <source>
        <dbReference type="ARBA" id="ARBA00022723"/>
    </source>
</evidence>
<dbReference type="InterPro" id="IPR052355">
    <property type="entry name" value="CENP-V-like"/>
</dbReference>
<dbReference type="GO" id="GO:0046872">
    <property type="term" value="F:metal ion binding"/>
    <property type="evidence" value="ECO:0007669"/>
    <property type="project" value="UniProtKB-KW"/>
</dbReference>
<dbReference type="RefSeq" id="WP_009575304.1">
    <property type="nucleotide sequence ID" value="NZ_AEIG01000025.1"/>
</dbReference>
<comment type="caution">
    <text evidence="4">The sequence shown here is derived from an EMBL/GenBank/DDBJ whole genome shotgun (WGS) entry which is preliminary data.</text>
</comment>
<dbReference type="STRING" id="2518989.IMCC3088_1017"/>
<dbReference type="EMBL" id="AEIG01000025">
    <property type="protein sequence ID" value="EGG30033.1"/>
    <property type="molecule type" value="Genomic_DNA"/>
</dbReference>
<dbReference type="Gene3D" id="2.170.150.70">
    <property type="match status" value="1"/>
</dbReference>
<dbReference type="InterPro" id="IPR011057">
    <property type="entry name" value="Mss4-like_sf"/>
</dbReference>
<dbReference type="PROSITE" id="PS51891">
    <property type="entry name" value="CENP_V_GFA"/>
    <property type="match status" value="1"/>
</dbReference>
<reference evidence="4 5" key="1">
    <citation type="journal article" date="2011" name="J. Bacteriol.">
        <title>Genome sequence of strain IMCC3088, a proteorhodopsin-containing marine bacterium belonging to the OM60/NOR5 clade.</title>
        <authorList>
            <person name="Jang Y."/>
            <person name="Oh H.M."/>
            <person name="Kang I."/>
            <person name="Lee K."/>
            <person name="Yang S.J."/>
            <person name="Cho J.C."/>
        </authorList>
    </citation>
    <scope>NUCLEOTIDE SEQUENCE [LARGE SCALE GENOMIC DNA]</scope>
    <source>
        <strain evidence="4 5">IMCC3088</strain>
    </source>
</reference>
<dbReference type="Proteomes" id="UP000005615">
    <property type="component" value="Unassembled WGS sequence"/>
</dbReference>
<sequence>MTRYTGGCHCGEVQFSFTGDDTVEIWKCNCSVCAITDYEHLFIPHENFTLLTDADNMSTYSFGTHSAKHYFCKTCGIKSFYQPRSHPEAYSVNLKCVTHPPRVGQVVEIDGKGSFFEA</sequence>
<protein>
    <submittedName>
        <fullName evidence="4">Glutathione-dependent formaldehyde-activating, GFA</fullName>
    </submittedName>
</protein>
<dbReference type="AlphaFoldDB" id="F3L0S5"/>
<proteinExistence type="inferred from homology"/>
<accession>F3L0S5</accession>
<evidence type="ECO:0000313" key="4">
    <source>
        <dbReference type="EMBL" id="EGG30033.1"/>
    </source>
</evidence>
<dbReference type="OrthoDB" id="9805575at2"/>
<evidence type="ECO:0000256" key="3">
    <source>
        <dbReference type="ARBA" id="ARBA00022833"/>
    </source>
</evidence>
<evidence type="ECO:0000313" key="5">
    <source>
        <dbReference type="Proteomes" id="UP000005615"/>
    </source>
</evidence>
<gene>
    <name evidence="4" type="ORF">IMCC3088_1017</name>
</gene>
<dbReference type="SUPFAM" id="SSF51316">
    <property type="entry name" value="Mss4-like"/>
    <property type="match status" value="1"/>
</dbReference>
<evidence type="ECO:0000256" key="1">
    <source>
        <dbReference type="ARBA" id="ARBA00005495"/>
    </source>
</evidence>
<dbReference type="eggNOG" id="COG3791">
    <property type="taxonomic scope" value="Bacteria"/>
</dbReference>
<comment type="similarity">
    <text evidence="1">Belongs to the Gfa family.</text>
</comment>
<keyword evidence="3" id="KW-0862">Zinc</keyword>